<proteinExistence type="predicted"/>
<protein>
    <submittedName>
        <fullName evidence="2">Uncharacterized protein</fullName>
    </submittedName>
</protein>
<accession>A0A1Y5E2X6</accession>
<dbReference type="EMBL" id="MAAF01000091">
    <property type="protein sequence ID" value="OUR77143.1"/>
    <property type="molecule type" value="Genomic_DNA"/>
</dbReference>
<gene>
    <name evidence="2" type="ORF">A9Q75_15585</name>
</gene>
<evidence type="ECO:0000256" key="1">
    <source>
        <dbReference type="SAM" id="MobiDB-lite"/>
    </source>
</evidence>
<name>A0A1Y5E2X6_COLPS</name>
<evidence type="ECO:0000313" key="3">
    <source>
        <dbReference type="Proteomes" id="UP000243053"/>
    </source>
</evidence>
<sequence>MANNDDTQAQVTTDNTNPADSFVANSAPSTATSLANESNSTVNKIMQTDEPLMRYFDLAEEANYSYVLGYN</sequence>
<comment type="caution">
    <text evidence="2">The sequence shown here is derived from an EMBL/GenBank/DDBJ whole genome shotgun (WGS) entry which is preliminary data.</text>
</comment>
<dbReference type="AlphaFoldDB" id="A0A1Y5E2X6"/>
<feature type="region of interest" description="Disordered" evidence="1">
    <location>
        <begin position="1"/>
        <end position="39"/>
    </location>
</feature>
<evidence type="ECO:0000313" key="2">
    <source>
        <dbReference type="EMBL" id="OUR77143.1"/>
    </source>
</evidence>
<organism evidence="2 3">
    <name type="scientific">Colwellia psychrerythraea</name>
    <name type="common">Vibrio psychroerythus</name>
    <dbReference type="NCBI Taxonomy" id="28229"/>
    <lineage>
        <taxon>Bacteria</taxon>
        <taxon>Pseudomonadati</taxon>
        <taxon>Pseudomonadota</taxon>
        <taxon>Gammaproteobacteria</taxon>
        <taxon>Alteromonadales</taxon>
        <taxon>Colwelliaceae</taxon>
        <taxon>Colwellia</taxon>
    </lineage>
</organism>
<dbReference type="Proteomes" id="UP000243053">
    <property type="component" value="Unassembled WGS sequence"/>
</dbReference>
<reference evidence="3" key="1">
    <citation type="journal article" date="2017" name="Proc. Natl. Acad. Sci. U.S.A.">
        <title>Simulation of Deepwater Horizon oil plume reveals substrate specialization within a complex community of hydrocarbon degraders.</title>
        <authorList>
            <person name="Hu P."/>
            <person name="Dubinsky E.A."/>
            <person name="Probst A.J."/>
            <person name="Wang J."/>
            <person name="Sieber C.M.K."/>
            <person name="Tom L.M."/>
            <person name="Gardinali P."/>
            <person name="Banfield J.F."/>
            <person name="Atlas R.M."/>
            <person name="Andersen G.L."/>
        </authorList>
    </citation>
    <scope>NUCLEOTIDE SEQUENCE [LARGE SCALE GENOMIC DNA]</scope>
</reference>